<feature type="region of interest" description="Disordered" evidence="2">
    <location>
        <begin position="163"/>
        <end position="194"/>
    </location>
</feature>
<dbReference type="Gene3D" id="1.10.10.60">
    <property type="entry name" value="Homeodomain-like"/>
    <property type="match status" value="1"/>
</dbReference>
<dbReference type="PANTHER" id="PTHR41302">
    <property type="entry name" value="PRESPORE-SPECIFIC TRANSCRIPTIONAL REGULATOR RSFA-RELATED"/>
    <property type="match status" value="1"/>
</dbReference>
<feature type="domain" description="Myb-like" evidence="3">
    <location>
        <begin position="1"/>
        <end position="54"/>
    </location>
</feature>
<protein>
    <submittedName>
        <fullName evidence="5">Transcription factor, RsfA family</fullName>
    </submittedName>
</protein>
<dbReference type="InterPro" id="IPR009057">
    <property type="entry name" value="Homeodomain-like_sf"/>
</dbReference>
<evidence type="ECO:0000256" key="2">
    <source>
        <dbReference type="SAM" id="MobiDB-lite"/>
    </source>
</evidence>
<organism evidence="5 6">
    <name type="scientific">Marininema halotolerans</name>
    <dbReference type="NCBI Taxonomy" id="1155944"/>
    <lineage>
        <taxon>Bacteria</taxon>
        <taxon>Bacillati</taxon>
        <taxon>Bacillota</taxon>
        <taxon>Bacilli</taxon>
        <taxon>Bacillales</taxon>
        <taxon>Thermoactinomycetaceae</taxon>
        <taxon>Marininema</taxon>
    </lineage>
</organism>
<evidence type="ECO:0000313" key="5">
    <source>
        <dbReference type="EMBL" id="SFS44699.1"/>
    </source>
</evidence>
<evidence type="ECO:0000256" key="1">
    <source>
        <dbReference type="SAM" id="Coils"/>
    </source>
</evidence>
<accession>A0A1I6PWZ2</accession>
<dbReference type="InterPro" id="IPR014243">
    <property type="entry name" value="RsfA-like"/>
</dbReference>
<dbReference type="SUPFAM" id="SSF46689">
    <property type="entry name" value="Homeodomain-like"/>
    <property type="match status" value="1"/>
</dbReference>
<gene>
    <name evidence="5" type="ORF">SAMN05444972_102191</name>
</gene>
<dbReference type="RefSeq" id="WP_091834009.1">
    <property type="nucleotide sequence ID" value="NZ_FPAA01000002.1"/>
</dbReference>
<keyword evidence="6" id="KW-1185">Reference proteome</keyword>
<sequence length="194" mass="23125">MKGRCWTQEEDRLLAETVLQWVREGGNQLDAFAEVGRMINRTAGACGFRWNAVVRKREEEAFRQAKQERVASQLKRKRENYFSMRDVVSQLKEFEGEYRNQKEQLRSLEKVKKDKDRLLREAILENRRLQEHWYSFQQFQEEIKDRYTRLLKLLETARVAEYEEDEEGEELESSGSADVVKGRATVDTERETHS</sequence>
<name>A0A1I6PWZ2_9BACL</name>
<feature type="compositionally biased region" description="Basic and acidic residues" evidence="2">
    <location>
        <begin position="180"/>
        <end position="194"/>
    </location>
</feature>
<reference evidence="6" key="1">
    <citation type="submission" date="2016-10" db="EMBL/GenBank/DDBJ databases">
        <authorList>
            <person name="Varghese N."/>
            <person name="Submissions S."/>
        </authorList>
    </citation>
    <scope>NUCLEOTIDE SEQUENCE [LARGE SCALE GENOMIC DNA]</scope>
    <source>
        <strain evidence="6">DSM 45789</strain>
    </source>
</reference>
<dbReference type="PROSITE" id="PS51294">
    <property type="entry name" value="HTH_MYB"/>
    <property type="match status" value="1"/>
</dbReference>
<feature type="domain" description="HTH myb-type" evidence="4">
    <location>
        <begin position="1"/>
        <end position="58"/>
    </location>
</feature>
<dbReference type="PANTHER" id="PTHR41302:SF2">
    <property type="entry name" value="PRESPORE SPECIFIC TRANSCRIPTIONAL ACTIVATOR RSFA"/>
    <property type="match status" value="1"/>
</dbReference>
<dbReference type="EMBL" id="FPAA01000002">
    <property type="protein sequence ID" value="SFS44699.1"/>
    <property type="molecule type" value="Genomic_DNA"/>
</dbReference>
<dbReference type="OrthoDB" id="2845592at2"/>
<evidence type="ECO:0000259" key="4">
    <source>
        <dbReference type="PROSITE" id="PS51294"/>
    </source>
</evidence>
<dbReference type="PROSITE" id="PS50090">
    <property type="entry name" value="MYB_LIKE"/>
    <property type="match status" value="1"/>
</dbReference>
<evidence type="ECO:0000313" key="6">
    <source>
        <dbReference type="Proteomes" id="UP000198660"/>
    </source>
</evidence>
<dbReference type="InterPro" id="IPR017930">
    <property type="entry name" value="Myb_dom"/>
</dbReference>
<evidence type="ECO:0000259" key="3">
    <source>
        <dbReference type="PROSITE" id="PS50090"/>
    </source>
</evidence>
<feature type="coiled-coil region" evidence="1">
    <location>
        <begin position="84"/>
        <end position="128"/>
    </location>
</feature>
<dbReference type="AlphaFoldDB" id="A0A1I6PWZ2"/>
<dbReference type="Pfam" id="PF13921">
    <property type="entry name" value="Myb_DNA-bind_6"/>
    <property type="match status" value="1"/>
</dbReference>
<keyword evidence="1" id="KW-0175">Coiled coil</keyword>
<feature type="compositionally biased region" description="Acidic residues" evidence="2">
    <location>
        <begin position="163"/>
        <end position="172"/>
    </location>
</feature>
<dbReference type="InterPro" id="IPR001005">
    <property type="entry name" value="SANT/Myb"/>
</dbReference>
<dbReference type="Proteomes" id="UP000198660">
    <property type="component" value="Unassembled WGS sequence"/>
</dbReference>
<proteinExistence type="predicted"/>